<sequence>MSFEQGLALISEWYENNDGQTRREFVIRDFGNYVWHVKQSADEGSTVVTENVAYQSDPNSGETNKMDISYFCNRCISPEVYQELQFTHACQCCNFKW</sequence>
<protein>
    <submittedName>
        <fullName evidence="1">Uncharacterized protein</fullName>
    </submittedName>
</protein>
<accession>A0A6J5P110</accession>
<evidence type="ECO:0000313" key="1">
    <source>
        <dbReference type="EMBL" id="CAB4164772.1"/>
    </source>
</evidence>
<name>A0A6J5P110_9CAUD</name>
<organism evidence="1">
    <name type="scientific">uncultured Caudovirales phage</name>
    <dbReference type="NCBI Taxonomy" id="2100421"/>
    <lineage>
        <taxon>Viruses</taxon>
        <taxon>Duplodnaviria</taxon>
        <taxon>Heunggongvirae</taxon>
        <taxon>Uroviricota</taxon>
        <taxon>Caudoviricetes</taxon>
        <taxon>Peduoviridae</taxon>
        <taxon>Maltschvirus</taxon>
        <taxon>Maltschvirus maltsch</taxon>
    </lineage>
</organism>
<proteinExistence type="predicted"/>
<gene>
    <name evidence="1" type="ORF">UFOVP828_113</name>
</gene>
<dbReference type="EMBL" id="LR796766">
    <property type="protein sequence ID" value="CAB4164772.1"/>
    <property type="molecule type" value="Genomic_DNA"/>
</dbReference>
<reference evidence="1" key="1">
    <citation type="submission" date="2020-04" db="EMBL/GenBank/DDBJ databases">
        <authorList>
            <person name="Chiriac C."/>
            <person name="Salcher M."/>
            <person name="Ghai R."/>
            <person name="Kavagutti S V."/>
        </authorList>
    </citation>
    <scope>NUCLEOTIDE SEQUENCE</scope>
</reference>